<dbReference type="GO" id="GO:0035101">
    <property type="term" value="C:FACT complex"/>
    <property type="evidence" value="ECO:0007669"/>
    <property type="project" value="TreeGrafter"/>
</dbReference>
<keyword evidence="6 12" id="KW-0805">Transcription regulation</keyword>
<dbReference type="CDD" id="cd13231">
    <property type="entry name" value="PH2_SSRP1-like"/>
    <property type="match status" value="1"/>
</dbReference>
<evidence type="ECO:0000256" key="9">
    <source>
        <dbReference type="ARBA" id="ARBA00023204"/>
    </source>
</evidence>
<evidence type="ECO:0000256" key="11">
    <source>
        <dbReference type="PROSITE-ProRule" id="PRU00267"/>
    </source>
</evidence>
<evidence type="ECO:0000256" key="10">
    <source>
        <dbReference type="ARBA" id="ARBA00023242"/>
    </source>
</evidence>
<dbReference type="InterPro" id="IPR036910">
    <property type="entry name" value="HMG_box_dom_sf"/>
</dbReference>
<comment type="function">
    <text evidence="12">Component of the FACT complex, a general chromatin factor that acts to reorganize nucleosomes. The FACT complex is involved in multiple processes that require DNA as a template such as mRNA elongation, DNA replication and DNA repair. During transcription elongation the FACT complex acts as a histone chaperone that both destabilizes and restores nucleosomal structure. It facilitates the passage of RNA polymerase II and transcription by promoting the dissociation of one histone H2A-H2B dimer from the nucleosome, then subsequently promotes the reestablishment of the nucleosome following the passage of RNA polymerase II.</text>
</comment>
<evidence type="ECO:0000256" key="12">
    <source>
        <dbReference type="RuleBase" id="RU364013"/>
    </source>
</evidence>
<evidence type="ECO:0000313" key="16">
    <source>
        <dbReference type="Proteomes" id="UP000050761"/>
    </source>
</evidence>
<dbReference type="SUPFAM" id="SSF47095">
    <property type="entry name" value="HMG-box"/>
    <property type="match status" value="1"/>
</dbReference>
<evidence type="ECO:0000256" key="8">
    <source>
        <dbReference type="ARBA" id="ARBA00023163"/>
    </source>
</evidence>
<dbReference type="OrthoDB" id="498543at2759"/>
<feature type="region of interest" description="Disordered" evidence="13">
    <location>
        <begin position="422"/>
        <end position="535"/>
    </location>
</feature>
<dbReference type="PROSITE" id="PS50118">
    <property type="entry name" value="HMG_BOX_2"/>
    <property type="match status" value="1"/>
</dbReference>
<dbReference type="InterPro" id="IPR000969">
    <property type="entry name" value="SSRP1/POB3"/>
</dbReference>
<dbReference type="Gene3D" id="2.30.29.220">
    <property type="entry name" value="Structure-specific recognition protein (SSRP1)"/>
    <property type="match status" value="1"/>
</dbReference>
<dbReference type="PANTHER" id="PTHR45849:SF1">
    <property type="entry name" value="FACT COMPLEX SUBUNIT SSRP1"/>
    <property type="match status" value="1"/>
</dbReference>
<dbReference type="CDD" id="cd21994">
    <property type="entry name" value="HMG-box_SSRP1-like"/>
    <property type="match status" value="1"/>
</dbReference>
<feature type="domain" description="HMG box" evidence="14">
    <location>
        <begin position="528"/>
        <end position="594"/>
    </location>
</feature>
<evidence type="ECO:0000313" key="15">
    <source>
        <dbReference type="EMBL" id="VDP42730.1"/>
    </source>
</evidence>
<dbReference type="WBParaSite" id="HPBE_0002408301-mRNA-1">
    <property type="protein sequence ID" value="HPBE_0002408301-mRNA-1"/>
    <property type="gene ID" value="HPBE_0002408301"/>
</dbReference>
<dbReference type="Pfam" id="PF17292">
    <property type="entry name" value="POB3_N"/>
    <property type="match status" value="1"/>
</dbReference>
<name>A0A183GN13_HELPZ</name>
<evidence type="ECO:0000256" key="1">
    <source>
        <dbReference type="ARBA" id="ARBA00008774"/>
    </source>
</evidence>
<feature type="compositionally biased region" description="Basic and acidic residues" evidence="13">
    <location>
        <begin position="565"/>
        <end position="595"/>
    </location>
</feature>
<dbReference type="Pfam" id="PF03531">
    <property type="entry name" value="SSrecog"/>
    <property type="match status" value="1"/>
</dbReference>
<feature type="compositionally biased region" description="Low complexity" evidence="13">
    <location>
        <begin position="598"/>
        <end position="618"/>
    </location>
</feature>
<dbReference type="GO" id="GO:0042393">
    <property type="term" value="F:histone binding"/>
    <property type="evidence" value="ECO:0007669"/>
    <property type="project" value="TreeGrafter"/>
</dbReference>
<dbReference type="Proteomes" id="UP000050761">
    <property type="component" value="Unassembled WGS sequence"/>
</dbReference>
<evidence type="ECO:0000256" key="4">
    <source>
        <dbReference type="ARBA" id="ARBA00022705"/>
    </source>
</evidence>
<comment type="subcellular location">
    <subcellularLocation>
        <location evidence="12">Nucleus</location>
    </subcellularLocation>
    <subcellularLocation>
        <location evidence="12">Chromosome</location>
    </subcellularLocation>
</comment>
<evidence type="ECO:0000256" key="13">
    <source>
        <dbReference type="SAM" id="MobiDB-lite"/>
    </source>
</evidence>
<keyword evidence="3 12" id="KW-0158">Chromosome</keyword>
<accession>A0A3P8DGK7</accession>
<dbReference type="SUPFAM" id="SSF50729">
    <property type="entry name" value="PH domain-like"/>
    <property type="match status" value="1"/>
</dbReference>
<protein>
    <recommendedName>
        <fullName evidence="12">FACT complex subunit SSRP1</fullName>
    </recommendedName>
</protein>
<dbReference type="InterPro" id="IPR009071">
    <property type="entry name" value="HMG_box_dom"/>
</dbReference>
<dbReference type="CDD" id="cd13230">
    <property type="entry name" value="PH1_SSRP1-like"/>
    <property type="match status" value="1"/>
</dbReference>
<dbReference type="PANTHER" id="PTHR45849">
    <property type="entry name" value="FACT COMPLEX SUBUNIT SSRP1"/>
    <property type="match status" value="1"/>
</dbReference>
<keyword evidence="4 12" id="KW-0235">DNA replication</keyword>
<dbReference type="Gene3D" id="1.10.30.10">
    <property type="entry name" value="High mobility group box domain"/>
    <property type="match status" value="1"/>
</dbReference>
<keyword evidence="10 11" id="KW-0539">Nucleus</keyword>
<comment type="similarity">
    <text evidence="2 12">Belongs to the SSRP1 family.</text>
</comment>
<dbReference type="InterPro" id="IPR038167">
    <property type="entry name" value="SSRP1_sf"/>
</dbReference>
<dbReference type="InterPro" id="IPR011993">
    <property type="entry name" value="PH-like_dom_sf"/>
</dbReference>
<dbReference type="InterPro" id="IPR048993">
    <property type="entry name" value="SSRP1-like_PH1"/>
</dbReference>
<feature type="compositionally biased region" description="Basic and acidic residues" evidence="13">
    <location>
        <begin position="498"/>
        <end position="527"/>
    </location>
</feature>
<feature type="region of interest" description="Disordered" evidence="13">
    <location>
        <begin position="565"/>
        <end position="666"/>
    </location>
</feature>
<feature type="compositionally biased region" description="Basic and acidic residues" evidence="13">
    <location>
        <begin position="450"/>
        <end position="461"/>
    </location>
</feature>
<dbReference type="GO" id="GO:0031491">
    <property type="term" value="F:nucleosome binding"/>
    <property type="evidence" value="ECO:0007669"/>
    <property type="project" value="TreeGrafter"/>
</dbReference>
<keyword evidence="9 12" id="KW-0234">DNA repair</keyword>
<dbReference type="PRINTS" id="PR00887">
    <property type="entry name" value="SSRCOGNITION"/>
</dbReference>
<dbReference type="SMART" id="SM01287">
    <property type="entry name" value="Rtt106"/>
    <property type="match status" value="1"/>
</dbReference>
<keyword evidence="8 12" id="KW-0804">Transcription</keyword>
<dbReference type="EMBL" id="UZAH01035815">
    <property type="protein sequence ID" value="VDP42730.1"/>
    <property type="molecule type" value="Genomic_DNA"/>
</dbReference>
<evidence type="ECO:0000313" key="17">
    <source>
        <dbReference type="WBParaSite" id="HPBE_0002408301-mRNA-1"/>
    </source>
</evidence>
<dbReference type="InterPro" id="IPR050454">
    <property type="entry name" value="RTT106/SSRP1_HistChap/FACT"/>
</dbReference>
<keyword evidence="5 12" id="KW-0227">DNA damage</keyword>
<reference evidence="15 16" key="1">
    <citation type="submission" date="2018-11" db="EMBL/GenBank/DDBJ databases">
        <authorList>
            <consortium name="Pathogen Informatics"/>
        </authorList>
    </citation>
    <scope>NUCLEOTIDE SEQUENCE [LARGE SCALE GENOMIC DNA]</scope>
</reference>
<feature type="compositionally biased region" description="Low complexity" evidence="13">
    <location>
        <begin position="475"/>
        <end position="489"/>
    </location>
</feature>
<dbReference type="Pfam" id="PF08512">
    <property type="entry name" value="Rttp106-like_middle"/>
    <property type="match status" value="1"/>
</dbReference>
<dbReference type="InterPro" id="IPR013719">
    <property type="entry name" value="RTT106/SPT16-like_middle_dom"/>
</dbReference>
<feature type="compositionally biased region" description="Acidic residues" evidence="13">
    <location>
        <begin position="626"/>
        <end position="638"/>
    </location>
</feature>
<dbReference type="FunFam" id="2.30.29.150:FF:000001">
    <property type="entry name" value="Fact complex subunit ssrp1"/>
    <property type="match status" value="1"/>
</dbReference>
<evidence type="ECO:0000259" key="14">
    <source>
        <dbReference type="PROSITE" id="PS50118"/>
    </source>
</evidence>
<evidence type="ECO:0000256" key="7">
    <source>
        <dbReference type="ARBA" id="ARBA00023125"/>
    </source>
</evidence>
<evidence type="ECO:0000256" key="6">
    <source>
        <dbReference type="ARBA" id="ARBA00023015"/>
    </source>
</evidence>
<gene>
    <name evidence="15" type="ORF">HPBE_LOCUS24082</name>
</gene>
<sequence length="666" mass="75748">MNPGRVKLAESMIQFKNEKTGKVNTINASELDGLNWQRLGNRPGIKMRFTNGKKMRFGGFKDSDLDKIKQFAQKNWHKDVENNDLVLKGWNYGNCQVDGQSVEFTLDNKPVFEVPLSNVANCLGNKSEATLEFHQNDDCPTSLIEMRFHMPADVDDEESDPVEEFRKAVMAFAGIETEAGQPVASLQQILCTTPRGRYDIKVFPNHLSLHGKTYDYKIPIKTIMRLFLVPHKDGRHVYFVISLNPPIRQGQTRYHYLVLEFLKEDEIDLELGLTEWQYGGKLEKELSGPLYEVVSKIFRVLINMKITVPGNFIGHSGTPAVMCAHKQASGFLYPLEKGFLYIHKPPMYVRFEEVSSVHFARSDVSTRSFDFEIELKSGQVLVFNSVEKEEYNKLYDYVQNNFLYSYRFAGSDDEIDPYKETVKAEGKERTGANTDDESDSEDDDYDLDEDIKKRKQDRESSEGSGSEPDEEFDSDAASSVESGSAGSGDDAPKKKKKEPKEPREKKERKERKAGEGKKKREKKDPNAPKRAQSAYFLWLNENRAKIKKDGDSVADVAKRAGEMWKTMDAEAKQPWEKKAAADRERYEAEMKEFKKSGVKPSSSETVSPKKSSGPSPLKAKSKEYISDSDDSDDDDDDDKPLRPKEKKEKEVKKEEVCGGLHVSARL</sequence>
<proteinExistence type="inferred from homology"/>
<dbReference type="AlphaFoldDB" id="A0A183GN13"/>
<keyword evidence="7 11" id="KW-0238">DNA-binding</keyword>
<dbReference type="GO" id="GO:0003677">
    <property type="term" value="F:DNA binding"/>
    <property type="evidence" value="ECO:0007669"/>
    <property type="project" value="UniProtKB-UniRule"/>
</dbReference>
<comment type="similarity">
    <text evidence="1">Belongs to the HMGB family.</text>
</comment>
<dbReference type="Gene3D" id="2.30.29.30">
    <property type="entry name" value="Pleckstrin-homology domain (PH domain)/Phosphotyrosine-binding domain (PTB)"/>
    <property type="match status" value="2"/>
</dbReference>
<dbReference type="Pfam" id="PF21103">
    <property type="entry name" value="PH1_SSRP1-like"/>
    <property type="match status" value="1"/>
</dbReference>
<feature type="DNA-binding region" description="HMG box" evidence="11">
    <location>
        <begin position="528"/>
        <end position="594"/>
    </location>
</feature>
<dbReference type="Pfam" id="PF00505">
    <property type="entry name" value="HMG_box"/>
    <property type="match status" value="1"/>
</dbReference>
<dbReference type="SMART" id="SM00398">
    <property type="entry name" value="HMG"/>
    <property type="match status" value="1"/>
</dbReference>
<dbReference type="GO" id="GO:0006281">
    <property type="term" value="P:DNA repair"/>
    <property type="evidence" value="ECO:0007669"/>
    <property type="project" value="UniProtKB-KW"/>
</dbReference>
<evidence type="ECO:0000256" key="2">
    <source>
        <dbReference type="ARBA" id="ARBA00010060"/>
    </source>
</evidence>
<dbReference type="InterPro" id="IPR024954">
    <property type="entry name" value="SSRP1_DD"/>
</dbReference>
<dbReference type="FunFam" id="2.30.29.30:FF:000119">
    <property type="entry name" value="FACT complex subunit SSRP1"/>
    <property type="match status" value="1"/>
</dbReference>
<dbReference type="GO" id="GO:0006260">
    <property type="term" value="P:DNA replication"/>
    <property type="evidence" value="ECO:0007669"/>
    <property type="project" value="UniProtKB-KW"/>
</dbReference>
<reference evidence="17" key="2">
    <citation type="submission" date="2019-09" db="UniProtKB">
        <authorList>
            <consortium name="WormBaseParasite"/>
        </authorList>
    </citation>
    <scope>IDENTIFICATION</scope>
</reference>
<accession>A0A183GN13</accession>
<dbReference type="Gene3D" id="2.30.29.150">
    <property type="match status" value="1"/>
</dbReference>
<dbReference type="GO" id="GO:1902275">
    <property type="term" value="P:regulation of chromatin organization"/>
    <property type="evidence" value="ECO:0007669"/>
    <property type="project" value="TreeGrafter"/>
</dbReference>
<dbReference type="FunFam" id="1.10.30.10:FF:000016">
    <property type="entry name" value="FACT complex subunit SSRP1"/>
    <property type="match status" value="1"/>
</dbReference>
<feature type="compositionally biased region" description="Basic and acidic residues" evidence="13">
    <location>
        <begin position="639"/>
        <end position="656"/>
    </location>
</feature>
<organism evidence="16 17">
    <name type="scientific">Heligmosomoides polygyrus</name>
    <name type="common">Parasitic roundworm</name>
    <dbReference type="NCBI Taxonomy" id="6339"/>
    <lineage>
        <taxon>Eukaryota</taxon>
        <taxon>Metazoa</taxon>
        <taxon>Ecdysozoa</taxon>
        <taxon>Nematoda</taxon>
        <taxon>Chromadorea</taxon>
        <taxon>Rhabditida</taxon>
        <taxon>Rhabditina</taxon>
        <taxon>Rhabditomorpha</taxon>
        <taxon>Strongyloidea</taxon>
        <taxon>Heligmosomidae</taxon>
        <taxon>Heligmosomoides</taxon>
    </lineage>
</organism>
<keyword evidence="16" id="KW-1185">Reference proteome</keyword>
<evidence type="ECO:0000256" key="5">
    <source>
        <dbReference type="ARBA" id="ARBA00022763"/>
    </source>
</evidence>
<dbReference type="InterPro" id="IPR035417">
    <property type="entry name" value="SSRP1/POB3_N"/>
</dbReference>
<feature type="compositionally biased region" description="Acidic residues" evidence="13">
    <location>
        <begin position="434"/>
        <end position="449"/>
    </location>
</feature>
<evidence type="ECO:0000256" key="3">
    <source>
        <dbReference type="ARBA" id="ARBA00022454"/>
    </source>
</evidence>